<dbReference type="STRING" id="4795.A0A225WPL6"/>
<comment type="subcellular location">
    <subcellularLocation>
        <location evidence="1">Membrane</location>
        <topology evidence="1">Multi-pass membrane protein</topology>
    </subcellularLocation>
</comment>
<dbReference type="AlphaFoldDB" id="A0A225WPL6"/>
<dbReference type="SUPFAM" id="SSF52343">
    <property type="entry name" value="Ferredoxin reductase-like, C-terminal NADP-linked domain"/>
    <property type="match status" value="1"/>
</dbReference>
<evidence type="ECO:0000313" key="8">
    <source>
        <dbReference type="EMBL" id="OWZ18780.1"/>
    </source>
</evidence>
<comment type="caution">
    <text evidence="8">The sequence shown here is derived from an EMBL/GenBank/DDBJ whole genome shotgun (WGS) entry which is preliminary data.</text>
</comment>
<evidence type="ECO:0000256" key="6">
    <source>
        <dbReference type="SAM" id="Phobius"/>
    </source>
</evidence>
<dbReference type="PANTHER" id="PTHR11972:SF55">
    <property type="entry name" value="FERRIC REDUCTASE"/>
    <property type="match status" value="1"/>
</dbReference>
<dbReference type="GO" id="GO:0016491">
    <property type="term" value="F:oxidoreductase activity"/>
    <property type="evidence" value="ECO:0007669"/>
    <property type="project" value="UniProtKB-KW"/>
</dbReference>
<feature type="transmembrane region" description="Helical" evidence="6">
    <location>
        <begin position="258"/>
        <end position="286"/>
    </location>
</feature>
<dbReference type="SFLD" id="SFLDG01168">
    <property type="entry name" value="Ferric_reductase_subgroup_(FRE"/>
    <property type="match status" value="1"/>
</dbReference>
<dbReference type="EMBL" id="NBNE01000537">
    <property type="protein sequence ID" value="OWZ18780.1"/>
    <property type="molecule type" value="Genomic_DNA"/>
</dbReference>
<dbReference type="SUPFAM" id="SSF63380">
    <property type="entry name" value="Riboflavin synthase domain-like"/>
    <property type="match status" value="1"/>
</dbReference>
<evidence type="ECO:0000313" key="9">
    <source>
        <dbReference type="Proteomes" id="UP000198211"/>
    </source>
</evidence>
<keyword evidence="2 6" id="KW-0812">Transmembrane</keyword>
<feature type="transmembrane region" description="Helical" evidence="6">
    <location>
        <begin position="159"/>
        <end position="181"/>
    </location>
</feature>
<evidence type="ECO:0000256" key="2">
    <source>
        <dbReference type="ARBA" id="ARBA00022692"/>
    </source>
</evidence>
<dbReference type="OrthoDB" id="167398at2759"/>
<protein>
    <submittedName>
        <fullName evidence="8">Ferric reductase</fullName>
    </submittedName>
</protein>
<dbReference type="PROSITE" id="PS51384">
    <property type="entry name" value="FAD_FR"/>
    <property type="match status" value="1"/>
</dbReference>
<organism evidence="8 9">
    <name type="scientific">Phytophthora megakarya</name>
    <dbReference type="NCBI Taxonomy" id="4795"/>
    <lineage>
        <taxon>Eukaryota</taxon>
        <taxon>Sar</taxon>
        <taxon>Stramenopiles</taxon>
        <taxon>Oomycota</taxon>
        <taxon>Peronosporomycetes</taxon>
        <taxon>Peronosporales</taxon>
        <taxon>Peronosporaceae</taxon>
        <taxon>Phytophthora</taxon>
    </lineage>
</organism>
<dbReference type="PANTHER" id="PTHR11972">
    <property type="entry name" value="NADPH OXIDASE"/>
    <property type="match status" value="1"/>
</dbReference>
<gene>
    <name evidence="8" type="ORF">PHMEG_0007063</name>
</gene>
<feature type="domain" description="FAD-binding FR-type" evidence="7">
    <location>
        <begin position="305"/>
        <end position="424"/>
    </location>
</feature>
<dbReference type="Pfam" id="PF08030">
    <property type="entry name" value="NAD_binding_6"/>
    <property type="match status" value="1"/>
</dbReference>
<feature type="transmembrane region" description="Helical" evidence="6">
    <location>
        <begin position="225"/>
        <end position="246"/>
    </location>
</feature>
<dbReference type="Proteomes" id="UP000198211">
    <property type="component" value="Unassembled WGS sequence"/>
</dbReference>
<feature type="transmembrane region" description="Helical" evidence="6">
    <location>
        <begin position="193"/>
        <end position="213"/>
    </location>
</feature>
<keyword evidence="4" id="KW-0560">Oxidoreductase</keyword>
<sequence length="611" mass="68030">MRNSPKRKSRAVLDNPMTPKTNYNIVPVLEGVNSSPLLLSAQGHTSQGVPILDVDGRSSASYNLGEESVNTIAATEDIDPPPRRPHPPGPFQRILRSWMVLRWKLSRNIFSVRIPVLTSEANLKVGDLLIVLPIIAGFIIYAALKATNRDVTSTGSPPSIALAVVFGFAVRNNALLLICTGLSFERALFYHKLAAFITIILVGIHGFAFLLGVRKDEQSVHDSKVVSGLGALCSLVLIYLFSVSWIRRRFFEFFVRVHWLLFITVIVFAVIHGARLVVVGFAPWAIDMLYRLVYRSQVYVHGPDWGSNRGVVARNQLSISALPGNITRIQFPRVRQGTSETFAYEAGQYAFLCIPSISYFQWHPFTIASSPHEAMVTFYIKALGGWTTKLLTAALKREASAMRVAGPSTLDLLVDGPYGKMSLDLITPTVYSHMVLFAGGIGMTPMRSIVNYLHHECYYRSRGVIPHVRFIWSVKDMETISSLLAREEPRRDSCLDVDEVASYFPHILVHPRNTNAPTDSFVSEVYLTRDIMDEEAQDLPELANCLQSGSRPDTIAILREMGEDAKNSGKDRVAVLVCGPPALVNDIQYASSRLARQLKVHYDVHCESFEL</sequence>
<dbReference type="CDD" id="cd06186">
    <property type="entry name" value="NOX_Duox_like_FAD_NADP"/>
    <property type="match status" value="1"/>
</dbReference>
<dbReference type="Pfam" id="PF08022">
    <property type="entry name" value="FAD_binding_8"/>
    <property type="match status" value="1"/>
</dbReference>
<dbReference type="InterPro" id="IPR013130">
    <property type="entry name" value="Fe3_Rdtase_TM_dom"/>
</dbReference>
<dbReference type="Gene3D" id="2.40.30.10">
    <property type="entry name" value="Translation factors"/>
    <property type="match status" value="1"/>
</dbReference>
<dbReference type="InterPro" id="IPR039261">
    <property type="entry name" value="FNR_nucleotide-bd"/>
</dbReference>
<evidence type="ECO:0000256" key="1">
    <source>
        <dbReference type="ARBA" id="ARBA00004141"/>
    </source>
</evidence>
<dbReference type="InterPro" id="IPR050369">
    <property type="entry name" value="RBOH/FRE"/>
</dbReference>
<dbReference type="SFLD" id="SFLDS00052">
    <property type="entry name" value="Ferric_Reductase_Domain"/>
    <property type="match status" value="1"/>
</dbReference>
<dbReference type="InterPro" id="IPR013121">
    <property type="entry name" value="Fe_red_NAD-bd_6"/>
</dbReference>
<feature type="transmembrane region" description="Helical" evidence="6">
    <location>
        <begin position="125"/>
        <end position="144"/>
    </location>
</feature>
<dbReference type="InterPro" id="IPR013112">
    <property type="entry name" value="FAD-bd_8"/>
</dbReference>
<dbReference type="InterPro" id="IPR017927">
    <property type="entry name" value="FAD-bd_FR_type"/>
</dbReference>
<dbReference type="GO" id="GO:0005886">
    <property type="term" value="C:plasma membrane"/>
    <property type="evidence" value="ECO:0007669"/>
    <property type="project" value="TreeGrafter"/>
</dbReference>
<keyword evidence="5 6" id="KW-0472">Membrane</keyword>
<evidence type="ECO:0000256" key="5">
    <source>
        <dbReference type="ARBA" id="ARBA00023136"/>
    </source>
</evidence>
<dbReference type="Pfam" id="PF01794">
    <property type="entry name" value="Ferric_reduct"/>
    <property type="match status" value="1"/>
</dbReference>
<keyword evidence="9" id="KW-1185">Reference proteome</keyword>
<dbReference type="InterPro" id="IPR017938">
    <property type="entry name" value="Riboflavin_synthase-like_b-brl"/>
</dbReference>
<name>A0A225WPL6_9STRA</name>
<reference evidence="9" key="1">
    <citation type="submission" date="2017-03" db="EMBL/GenBank/DDBJ databases">
        <title>Phytopthora megakarya and P. palmivora, two closely related causual agents of cacao black pod achieved similar genome size and gene model numbers by different mechanisms.</title>
        <authorList>
            <person name="Ali S."/>
            <person name="Shao J."/>
            <person name="Larry D.J."/>
            <person name="Kronmiller B."/>
            <person name="Shen D."/>
            <person name="Strem M.D."/>
            <person name="Melnick R.L."/>
            <person name="Guiltinan M.J."/>
            <person name="Tyler B.M."/>
            <person name="Meinhardt L.W."/>
            <person name="Bailey B.A."/>
        </authorList>
    </citation>
    <scope>NUCLEOTIDE SEQUENCE [LARGE SCALE GENOMIC DNA]</scope>
    <source>
        <strain evidence="9">zdho120</strain>
    </source>
</reference>
<proteinExistence type="predicted"/>
<evidence type="ECO:0000259" key="7">
    <source>
        <dbReference type="PROSITE" id="PS51384"/>
    </source>
</evidence>
<dbReference type="Gene3D" id="3.40.50.80">
    <property type="entry name" value="Nucleotide-binding domain of ferredoxin-NADP reductase (FNR) module"/>
    <property type="match status" value="1"/>
</dbReference>
<keyword evidence="3 6" id="KW-1133">Transmembrane helix</keyword>
<evidence type="ECO:0000256" key="4">
    <source>
        <dbReference type="ARBA" id="ARBA00023002"/>
    </source>
</evidence>
<accession>A0A225WPL6</accession>
<evidence type="ECO:0000256" key="3">
    <source>
        <dbReference type="ARBA" id="ARBA00022989"/>
    </source>
</evidence>